<name>A0A9J6ZUC5_9GAMM</name>
<evidence type="ECO:0000313" key="1">
    <source>
        <dbReference type="EMBL" id="USF86312.1"/>
    </source>
</evidence>
<sequence>MAKNKPCSRRQLLCPSVDVASLFDRLQNLKLSDFYWLNGHRVGGECRYVCQLACFQGALASFLKFCQAASAVIARIASNGVKRSSGPSSLALVVTRLTALQATLRISMPVIGAS</sequence>
<dbReference type="EMBL" id="CP090569">
    <property type="protein sequence ID" value="USF86312.1"/>
    <property type="molecule type" value="Genomic_DNA"/>
</dbReference>
<dbReference type="Proteomes" id="UP001056649">
    <property type="component" value="Chromosome"/>
</dbReference>
<accession>A0A9J6ZUC5</accession>
<organism evidence="1 2">
    <name type="scientific">Candidatus Endoriftia persephonae</name>
    <dbReference type="NCBI Taxonomy" id="393765"/>
    <lineage>
        <taxon>Bacteria</taxon>
        <taxon>Pseudomonadati</taxon>
        <taxon>Pseudomonadota</taxon>
        <taxon>Gammaproteobacteria</taxon>
        <taxon>Chromatiales</taxon>
        <taxon>Sedimenticolaceae</taxon>
        <taxon>Candidatus Endoriftia</taxon>
    </lineage>
</organism>
<dbReference type="AlphaFoldDB" id="A0A9J6ZUC5"/>
<gene>
    <name evidence="1" type="ORF">L0Y14_09145</name>
</gene>
<evidence type="ECO:0000313" key="2">
    <source>
        <dbReference type="Proteomes" id="UP001056649"/>
    </source>
</evidence>
<dbReference type="KEGG" id="eps:L0Y14_09145"/>
<reference evidence="1" key="1">
    <citation type="journal article" date="2022" name="Mol. Ecol. Resour.">
        <title>The complete and closed genome of the facultative generalist Candidatus Endoriftia persephone from deep-sea hydrothermal vents.</title>
        <authorList>
            <person name="de Oliveira A.L."/>
            <person name="Srivastava A."/>
            <person name="Espada-Hinojosa S."/>
            <person name="Bright M."/>
        </authorList>
    </citation>
    <scope>NUCLEOTIDE SEQUENCE</scope>
    <source>
        <strain evidence="1">Tica-EPR-9o50.N</strain>
    </source>
</reference>
<keyword evidence="2" id="KW-1185">Reference proteome</keyword>
<proteinExistence type="predicted"/>
<protein>
    <submittedName>
        <fullName evidence="1">Uncharacterized protein</fullName>
    </submittedName>
</protein>